<dbReference type="PANTHER" id="PTHR48040:SF12">
    <property type="entry name" value="ABC TRANSPORTER G FAMILY MEMBER 32-LIKE ISOFORM X1"/>
    <property type="match status" value="1"/>
</dbReference>
<evidence type="ECO:0000313" key="2">
    <source>
        <dbReference type="EMBL" id="MQL70347.1"/>
    </source>
</evidence>
<proteinExistence type="predicted"/>
<dbReference type="Proteomes" id="UP000652761">
    <property type="component" value="Unassembled WGS sequence"/>
</dbReference>
<feature type="region of interest" description="Disordered" evidence="1">
    <location>
        <begin position="63"/>
        <end position="104"/>
    </location>
</feature>
<evidence type="ECO:0000313" key="3">
    <source>
        <dbReference type="Proteomes" id="UP000652761"/>
    </source>
</evidence>
<dbReference type="EMBL" id="NMUH01000064">
    <property type="protein sequence ID" value="MQL70347.1"/>
    <property type="molecule type" value="Genomic_DNA"/>
</dbReference>
<dbReference type="AlphaFoldDB" id="A0A843TJS6"/>
<evidence type="ECO:0000256" key="1">
    <source>
        <dbReference type="SAM" id="MobiDB-lite"/>
    </source>
</evidence>
<name>A0A843TJS6_COLES</name>
<feature type="compositionally biased region" description="Low complexity" evidence="1">
    <location>
        <begin position="83"/>
        <end position="100"/>
    </location>
</feature>
<comment type="caution">
    <text evidence="2">The sequence shown here is derived from an EMBL/GenBank/DDBJ whole genome shotgun (WGS) entry which is preliminary data.</text>
</comment>
<accession>A0A843TJS6</accession>
<reference evidence="2" key="1">
    <citation type="submission" date="2017-07" db="EMBL/GenBank/DDBJ databases">
        <title>Taro Niue Genome Assembly and Annotation.</title>
        <authorList>
            <person name="Atibalentja N."/>
            <person name="Keating K."/>
            <person name="Fields C.J."/>
        </authorList>
    </citation>
    <scope>NUCLEOTIDE SEQUENCE</scope>
    <source>
        <strain evidence="2">Niue_2</strain>
        <tissue evidence="2">Leaf</tissue>
    </source>
</reference>
<dbReference type="OrthoDB" id="66620at2759"/>
<keyword evidence="3" id="KW-1185">Reference proteome</keyword>
<organism evidence="2 3">
    <name type="scientific">Colocasia esculenta</name>
    <name type="common">Wild taro</name>
    <name type="synonym">Arum esculentum</name>
    <dbReference type="NCBI Taxonomy" id="4460"/>
    <lineage>
        <taxon>Eukaryota</taxon>
        <taxon>Viridiplantae</taxon>
        <taxon>Streptophyta</taxon>
        <taxon>Embryophyta</taxon>
        <taxon>Tracheophyta</taxon>
        <taxon>Spermatophyta</taxon>
        <taxon>Magnoliopsida</taxon>
        <taxon>Liliopsida</taxon>
        <taxon>Araceae</taxon>
        <taxon>Aroideae</taxon>
        <taxon>Colocasieae</taxon>
        <taxon>Colocasia</taxon>
    </lineage>
</organism>
<gene>
    <name evidence="2" type="ORF">Taro_002649</name>
</gene>
<sequence length="179" mass="19885">MGPNTQNYEECNDNEWMKSLYESRLKWAPVFLKDTFFAAVFPHSPLLFFPSLLLKPAISELPHPSQETRRRPSSLAEHPATTPPSSIQSPLPSPSPMSGSITYNGHRLNEFVPQSTEAYVSQQDSHSLAPIDMLLELARREKIAGIKPDGVLDLFMKADGELASNDGDGNDHETHLADD</sequence>
<protein>
    <submittedName>
        <fullName evidence="2">Uncharacterized protein</fullName>
    </submittedName>
</protein>
<dbReference type="PANTHER" id="PTHR48040">
    <property type="entry name" value="PLEIOTROPIC DRUG RESISTANCE PROTEIN 1-LIKE ISOFORM X1"/>
    <property type="match status" value="1"/>
</dbReference>